<evidence type="ECO:0000256" key="9">
    <source>
        <dbReference type="SAM" id="MobiDB-lite"/>
    </source>
</evidence>
<feature type="region of interest" description="Disordered" evidence="9">
    <location>
        <begin position="578"/>
        <end position="598"/>
    </location>
</feature>
<dbReference type="InterPro" id="IPR050125">
    <property type="entry name" value="GPCR_opsins"/>
</dbReference>
<feature type="compositionally biased region" description="Low complexity" evidence="9">
    <location>
        <begin position="588"/>
        <end position="598"/>
    </location>
</feature>
<feature type="transmembrane region" description="Helical" evidence="10">
    <location>
        <begin position="163"/>
        <end position="191"/>
    </location>
</feature>
<dbReference type="Proteomes" id="UP000694888">
    <property type="component" value="Unplaced"/>
</dbReference>
<comment type="similarity">
    <text evidence="8">Belongs to the G-protein coupled receptor 1 family.</text>
</comment>
<feature type="transmembrane region" description="Helical" evidence="10">
    <location>
        <begin position="122"/>
        <end position="143"/>
    </location>
</feature>
<feature type="transmembrane region" description="Helical" evidence="10">
    <location>
        <begin position="500"/>
        <end position="524"/>
    </location>
</feature>
<evidence type="ECO:0000256" key="3">
    <source>
        <dbReference type="ARBA" id="ARBA00022989"/>
    </source>
</evidence>
<dbReference type="RefSeq" id="XP_035824586.1">
    <property type="nucleotide sequence ID" value="XM_035968693.1"/>
</dbReference>
<evidence type="ECO:0000313" key="15">
    <source>
        <dbReference type="RefSeq" id="XP_035824586.1"/>
    </source>
</evidence>
<dbReference type="GeneID" id="101857472"/>
<evidence type="ECO:0000313" key="14">
    <source>
        <dbReference type="RefSeq" id="XP_012935613.1"/>
    </source>
</evidence>
<proteinExistence type="inferred from homology"/>
<evidence type="ECO:0000313" key="13">
    <source>
        <dbReference type="RefSeq" id="XP_005094193.1"/>
    </source>
</evidence>
<evidence type="ECO:0000256" key="6">
    <source>
        <dbReference type="ARBA" id="ARBA00023170"/>
    </source>
</evidence>
<evidence type="ECO:0000259" key="11">
    <source>
        <dbReference type="PROSITE" id="PS50262"/>
    </source>
</evidence>
<keyword evidence="5 10" id="KW-0472">Membrane</keyword>
<keyword evidence="3 10" id="KW-1133">Transmembrane helix</keyword>
<feature type="transmembrane region" description="Helical" evidence="10">
    <location>
        <begin position="46"/>
        <end position="73"/>
    </location>
</feature>
<evidence type="ECO:0000313" key="12">
    <source>
        <dbReference type="Proteomes" id="UP000694888"/>
    </source>
</evidence>
<evidence type="ECO:0000256" key="8">
    <source>
        <dbReference type="RuleBase" id="RU000688"/>
    </source>
</evidence>
<feature type="transmembrane region" description="Helical" evidence="10">
    <location>
        <begin position="536"/>
        <end position="555"/>
    </location>
</feature>
<evidence type="ECO:0000256" key="5">
    <source>
        <dbReference type="ARBA" id="ARBA00023136"/>
    </source>
</evidence>
<dbReference type="RefSeq" id="XP_012935613.1">
    <property type="nucleotide sequence ID" value="XM_013080159.2"/>
</dbReference>
<keyword evidence="12" id="KW-1185">Reference proteome</keyword>
<gene>
    <name evidence="13 14 15" type="primary">LOC101857472</name>
</gene>
<keyword evidence="7 8" id="KW-0807">Transducer</keyword>
<name>A0ABM1VQ94_APLCA</name>
<feature type="transmembrane region" description="Helical" evidence="10">
    <location>
        <begin position="85"/>
        <end position="110"/>
    </location>
</feature>
<keyword evidence="4 8" id="KW-0297">G-protein coupled receptor</keyword>
<reference evidence="13 14" key="1">
    <citation type="submission" date="2025-05" db="UniProtKB">
        <authorList>
            <consortium name="RefSeq"/>
        </authorList>
    </citation>
    <scope>IDENTIFICATION</scope>
</reference>
<organism evidence="12 15">
    <name type="scientific">Aplysia californica</name>
    <name type="common">California sea hare</name>
    <dbReference type="NCBI Taxonomy" id="6500"/>
    <lineage>
        <taxon>Eukaryota</taxon>
        <taxon>Metazoa</taxon>
        <taxon>Spiralia</taxon>
        <taxon>Lophotrochozoa</taxon>
        <taxon>Mollusca</taxon>
        <taxon>Gastropoda</taxon>
        <taxon>Heterobranchia</taxon>
        <taxon>Euthyneura</taxon>
        <taxon>Tectipleura</taxon>
        <taxon>Aplysiida</taxon>
        <taxon>Aplysioidea</taxon>
        <taxon>Aplysiidae</taxon>
        <taxon>Aplysia</taxon>
    </lineage>
</organism>
<comment type="subcellular location">
    <subcellularLocation>
        <location evidence="1">Membrane</location>
        <topology evidence="1">Multi-pass membrane protein</topology>
    </subcellularLocation>
</comment>
<dbReference type="RefSeq" id="XP_005094193.1">
    <property type="nucleotide sequence ID" value="XM_005094136.3"/>
</dbReference>
<evidence type="ECO:0000256" key="2">
    <source>
        <dbReference type="ARBA" id="ARBA00022692"/>
    </source>
</evidence>
<sequence length="598" mass="67694">MNWAKMAGPSTNGVVTMNVSSSLTSQPYHELLHPHWLEHEEAPEGVHLSVGVFITLVGVLAVCGNSLVIITCIRFKDLRTRSNILIINLAVGDLLMCLIDFPLLAAASFYGEWPYGRQVCQMYAFLTAIAGLVTINTLAVIAADRYWAVVRRPTPGQKLPKCVTSIAVASVWAYSISWALCPILGWGAYVLDGIRTTCTFDFLTRTWENRSFVIGMMIGNFVLPFALMVFSYFRIWVAVRKVKSGLERESSHIAMGTRRFSSDSCRSHRLYKRGGGRFSFKTNSSTGSEFYKNEEVPKGDDIAEETRDVNCNEQQLLDNALAKIFKPVREGSNVEDSSKCNVNDKHFDHKQYFKSFKSANEQNRISRLSEKMRQSEDTFDTSTTLPLRCLSSNHKKLERGITVPQDKSRLYSELHQSGLSKTTFHSNGETKRVVRYPQRKYTSVPTLSETQRSSSTLSISRWHRNVFCAIRHNYNLALGSTLFVKQHRYRLHCEQKTVKIIMFLLIAFTVSWSPYLAVSIIGLFGDRSQLTYQNTLTASLIAKTSMVFNPILYSISHPKVRKRIANLACCYSVRRHQQQTSRIKTGRRSTSSATPSRS</sequence>
<dbReference type="PANTHER" id="PTHR24240">
    <property type="entry name" value="OPSIN"/>
    <property type="match status" value="1"/>
</dbReference>
<dbReference type="Gene3D" id="1.20.1070.10">
    <property type="entry name" value="Rhodopsin 7-helix transmembrane proteins"/>
    <property type="match status" value="2"/>
</dbReference>
<dbReference type="InterPro" id="IPR000276">
    <property type="entry name" value="GPCR_Rhodpsn"/>
</dbReference>
<keyword evidence="6 8" id="KW-0675">Receptor</keyword>
<dbReference type="PROSITE" id="PS00237">
    <property type="entry name" value="G_PROTEIN_RECEP_F1_1"/>
    <property type="match status" value="1"/>
</dbReference>
<dbReference type="Pfam" id="PF00001">
    <property type="entry name" value="7tm_1"/>
    <property type="match status" value="1"/>
</dbReference>
<keyword evidence="2 8" id="KW-0812">Transmembrane</keyword>
<protein>
    <submittedName>
        <fullName evidence="13 14">Rhodopsin</fullName>
    </submittedName>
</protein>
<evidence type="ECO:0000256" key="4">
    <source>
        <dbReference type="ARBA" id="ARBA00023040"/>
    </source>
</evidence>
<evidence type="ECO:0000256" key="10">
    <source>
        <dbReference type="SAM" id="Phobius"/>
    </source>
</evidence>
<dbReference type="PRINTS" id="PR00237">
    <property type="entry name" value="GPCRRHODOPSN"/>
</dbReference>
<feature type="domain" description="G-protein coupled receptors family 1 profile" evidence="11">
    <location>
        <begin position="64"/>
        <end position="553"/>
    </location>
</feature>
<feature type="transmembrane region" description="Helical" evidence="10">
    <location>
        <begin position="211"/>
        <end position="233"/>
    </location>
</feature>
<dbReference type="PROSITE" id="PS50262">
    <property type="entry name" value="G_PROTEIN_RECEP_F1_2"/>
    <property type="match status" value="1"/>
</dbReference>
<dbReference type="InterPro" id="IPR017452">
    <property type="entry name" value="GPCR_Rhodpsn_7TM"/>
</dbReference>
<evidence type="ECO:0000256" key="1">
    <source>
        <dbReference type="ARBA" id="ARBA00004141"/>
    </source>
</evidence>
<dbReference type="SUPFAM" id="SSF81321">
    <property type="entry name" value="Family A G protein-coupled receptor-like"/>
    <property type="match status" value="1"/>
</dbReference>
<accession>A0ABM1VQ94</accession>
<evidence type="ECO:0000256" key="7">
    <source>
        <dbReference type="ARBA" id="ARBA00023224"/>
    </source>
</evidence>